<keyword evidence="3" id="KW-1185">Reference proteome</keyword>
<gene>
    <name evidence="2" type="ORF">UCREL1_11284</name>
</gene>
<reference evidence="3" key="1">
    <citation type="journal article" date="2013" name="Genome Announc.">
        <title>Draft genome sequence of the grapevine dieback fungus Eutypa lata UCR-EL1.</title>
        <authorList>
            <person name="Blanco-Ulate B."/>
            <person name="Rolshausen P.E."/>
            <person name="Cantu D."/>
        </authorList>
    </citation>
    <scope>NUCLEOTIDE SEQUENCE [LARGE SCALE GENOMIC DNA]</scope>
    <source>
        <strain evidence="3">UCR-EL1</strain>
    </source>
</reference>
<dbReference type="EMBL" id="KB707545">
    <property type="protein sequence ID" value="EMR61789.1"/>
    <property type="molecule type" value="Genomic_DNA"/>
</dbReference>
<evidence type="ECO:0000313" key="2">
    <source>
        <dbReference type="EMBL" id="EMR61789.1"/>
    </source>
</evidence>
<keyword evidence="1" id="KW-0732">Signal</keyword>
<dbReference type="AlphaFoldDB" id="M7S6T5"/>
<protein>
    <submittedName>
        <fullName evidence="2">Uncharacterized protein</fullName>
    </submittedName>
</protein>
<organism evidence="2 3">
    <name type="scientific">Eutypa lata (strain UCR-EL1)</name>
    <name type="common">Grapevine dieback disease fungus</name>
    <name type="synonym">Eutypa armeniacae</name>
    <dbReference type="NCBI Taxonomy" id="1287681"/>
    <lineage>
        <taxon>Eukaryota</taxon>
        <taxon>Fungi</taxon>
        <taxon>Dikarya</taxon>
        <taxon>Ascomycota</taxon>
        <taxon>Pezizomycotina</taxon>
        <taxon>Sordariomycetes</taxon>
        <taxon>Xylariomycetidae</taxon>
        <taxon>Xylariales</taxon>
        <taxon>Diatrypaceae</taxon>
        <taxon>Eutypa</taxon>
    </lineage>
</organism>
<evidence type="ECO:0000313" key="3">
    <source>
        <dbReference type="Proteomes" id="UP000012174"/>
    </source>
</evidence>
<accession>M7S6T5</accession>
<feature type="chain" id="PRO_5004084318" evidence="1">
    <location>
        <begin position="19"/>
        <end position="66"/>
    </location>
</feature>
<proteinExistence type="predicted"/>
<evidence type="ECO:0000256" key="1">
    <source>
        <dbReference type="SAM" id="SignalP"/>
    </source>
</evidence>
<dbReference type="Proteomes" id="UP000012174">
    <property type="component" value="Unassembled WGS sequence"/>
</dbReference>
<name>M7S6T5_EUTLA</name>
<feature type="signal peptide" evidence="1">
    <location>
        <begin position="1"/>
        <end position="18"/>
    </location>
</feature>
<dbReference type="HOGENOM" id="CLU_2831200_0_0_1"/>
<sequence>MQFITILVGSLAVFGIQAASIHQRDAGICGIDYKCHLNGVPMLCDVGICSEEGQACHNNFGLVDCN</sequence>
<dbReference type="KEGG" id="ela:UCREL1_11284"/>